<dbReference type="VEuPathDB" id="TrichDB:TRFO_41951"/>
<evidence type="ECO:0000313" key="2">
    <source>
        <dbReference type="Proteomes" id="UP000179807"/>
    </source>
</evidence>
<protein>
    <submittedName>
        <fullName evidence="1">Uncharacterized protein</fullName>
    </submittedName>
</protein>
<proteinExistence type="predicted"/>
<evidence type="ECO:0000313" key="1">
    <source>
        <dbReference type="EMBL" id="OHT16235.1"/>
    </source>
</evidence>
<dbReference type="Proteomes" id="UP000179807">
    <property type="component" value="Unassembled WGS sequence"/>
</dbReference>
<sequence>MKIIAMVIPQIRIKTKEMLVVKEVMEVLALMLQEVAEVEATVVEEVATEQVQTHIKMLVIVAHLILVVIRDVQIIHQELHLKVLVWYMEIVGGKQTMEWPKSQRFINVLKSVMHVQVMENVRNVKVGPSCMNKNVLKHVQMEHMQIIQQIYVTIVKILIVIHVQVHQRNNVKNVNHLIYSMEMNVSQNVQKAHTLILKKQNA</sequence>
<name>A0A1J4KYA1_9EUKA</name>
<comment type="caution">
    <text evidence="1">The sequence shown here is derived from an EMBL/GenBank/DDBJ whole genome shotgun (WGS) entry which is preliminary data.</text>
</comment>
<dbReference type="GeneID" id="94848761"/>
<dbReference type="RefSeq" id="XP_068369371.1">
    <property type="nucleotide sequence ID" value="XM_068514057.1"/>
</dbReference>
<dbReference type="AlphaFoldDB" id="A0A1J4KYA1"/>
<organism evidence="1 2">
    <name type="scientific">Tritrichomonas foetus</name>
    <dbReference type="NCBI Taxonomy" id="1144522"/>
    <lineage>
        <taxon>Eukaryota</taxon>
        <taxon>Metamonada</taxon>
        <taxon>Parabasalia</taxon>
        <taxon>Tritrichomonadida</taxon>
        <taxon>Tritrichomonadidae</taxon>
        <taxon>Tritrichomonas</taxon>
    </lineage>
</organism>
<reference evidence="1" key="1">
    <citation type="submission" date="2016-10" db="EMBL/GenBank/DDBJ databases">
        <authorList>
            <person name="Benchimol M."/>
            <person name="Almeida L.G."/>
            <person name="Vasconcelos A.T."/>
            <person name="Perreira-Neves A."/>
            <person name="Rosa I.A."/>
            <person name="Tasca T."/>
            <person name="Bogo M.R."/>
            <person name="de Souza W."/>
        </authorList>
    </citation>
    <scope>NUCLEOTIDE SEQUENCE [LARGE SCALE GENOMIC DNA]</scope>
    <source>
        <strain evidence="1">K</strain>
    </source>
</reference>
<keyword evidence="2" id="KW-1185">Reference proteome</keyword>
<dbReference type="EMBL" id="MLAK01000131">
    <property type="protein sequence ID" value="OHT16235.1"/>
    <property type="molecule type" value="Genomic_DNA"/>
</dbReference>
<gene>
    <name evidence="1" type="ORF">TRFO_41951</name>
</gene>
<accession>A0A1J4KYA1</accession>